<proteinExistence type="inferred from homology"/>
<keyword evidence="7" id="KW-0479">Metal-binding</keyword>
<dbReference type="GO" id="GO:0006777">
    <property type="term" value="P:Mo-molybdopterin cofactor biosynthetic process"/>
    <property type="evidence" value="ECO:0007669"/>
    <property type="project" value="UniProtKB-UniRule"/>
</dbReference>
<dbReference type="SMART" id="SM00852">
    <property type="entry name" value="MoCF_biosynth"/>
    <property type="match status" value="1"/>
</dbReference>
<dbReference type="GO" id="GO:0046872">
    <property type="term" value="F:metal ion binding"/>
    <property type="evidence" value="ECO:0007669"/>
    <property type="project" value="UniProtKB-UniRule"/>
</dbReference>
<evidence type="ECO:0000313" key="9">
    <source>
        <dbReference type="EMBL" id="MCT2117577.1"/>
    </source>
</evidence>
<evidence type="ECO:0000256" key="1">
    <source>
        <dbReference type="ARBA" id="ARBA00002901"/>
    </source>
</evidence>
<dbReference type="GO" id="GO:0005829">
    <property type="term" value="C:cytosol"/>
    <property type="evidence" value="ECO:0007669"/>
    <property type="project" value="TreeGrafter"/>
</dbReference>
<comment type="pathway">
    <text evidence="2 7">Cofactor biosynthesis; molybdopterin biosynthesis.</text>
</comment>
<dbReference type="Pfam" id="PF00994">
    <property type="entry name" value="MoCF_biosynth"/>
    <property type="match status" value="1"/>
</dbReference>
<dbReference type="AlphaFoldDB" id="A0AAW5Q9G8"/>
<feature type="domain" description="MoaB/Mog" evidence="8">
    <location>
        <begin position="180"/>
        <end position="317"/>
    </location>
</feature>
<dbReference type="Gene3D" id="2.40.340.10">
    <property type="entry name" value="MoeA, C-terminal, domain IV"/>
    <property type="match status" value="1"/>
</dbReference>
<dbReference type="Gene3D" id="3.90.105.10">
    <property type="entry name" value="Molybdopterin biosynthesis moea protein, domain 2"/>
    <property type="match status" value="1"/>
</dbReference>
<dbReference type="Gene3D" id="2.170.190.11">
    <property type="entry name" value="Molybdopterin biosynthesis moea protein, domain 3"/>
    <property type="match status" value="1"/>
</dbReference>
<dbReference type="EC" id="2.10.1.1" evidence="7"/>
<dbReference type="InterPro" id="IPR038987">
    <property type="entry name" value="MoeA-like"/>
</dbReference>
<dbReference type="RefSeq" id="WP_024357649.1">
    <property type="nucleotide sequence ID" value="NZ_JALXRP010000030.1"/>
</dbReference>
<dbReference type="SUPFAM" id="SSF63882">
    <property type="entry name" value="MoeA N-terminal region -like"/>
    <property type="match status" value="1"/>
</dbReference>
<protein>
    <recommendedName>
        <fullName evidence="7">Molybdopterin molybdenumtransferase</fullName>
        <ecNumber evidence="7">2.10.1.1</ecNumber>
    </recommendedName>
</protein>
<dbReference type="InterPro" id="IPR036135">
    <property type="entry name" value="MoeA_linker/N_sf"/>
</dbReference>
<dbReference type="Gene3D" id="3.40.980.10">
    <property type="entry name" value="MoaB/Mog-like domain"/>
    <property type="match status" value="1"/>
</dbReference>
<dbReference type="NCBIfam" id="NF045515">
    <property type="entry name" value="Glp_gephyrin"/>
    <property type="match status" value="1"/>
</dbReference>
<dbReference type="InterPro" id="IPR036688">
    <property type="entry name" value="MoeA_C_domain_IV_sf"/>
</dbReference>
<keyword evidence="7" id="KW-0460">Magnesium</keyword>
<dbReference type="InterPro" id="IPR036425">
    <property type="entry name" value="MoaB/Mog-like_dom_sf"/>
</dbReference>
<dbReference type="Pfam" id="PF03454">
    <property type="entry name" value="MoeA_C"/>
    <property type="match status" value="1"/>
</dbReference>
<organism evidence="9 10">
    <name type="scientific">Dietzia cinnamea</name>
    <dbReference type="NCBI Taxonomy" id="321318"/>
    <lineage>
        <taxon>Bacteria</taxon>
        <taxon>Bacillati</taxon>
        <taxon>Actinomycetota</taxon>
        <taxon>Actinomycetes</taxon>
        <taxon>Mycobacteriales</taxon>
        <taxon>Dietziaceae</taxon>
        <taxon>Dietzia</taxon>
    </lineage>
</organism>
<dbReference type="Proteomes" id="UP001206890">
    <property type="component" value="Unassembled WGS sequence"/>
</dbReference>
<dbReference type="InterPro" id="IPR005111">
    <property type="entry name" value="MoeA_C_domain_IV"/>
</dbReference>
<accession>A0AAW5Q9G8</accession>
<keyword evidence="5 7" id="KW-0501">Molybdenum cofactor biosynthesis</keyword>
<gene>
    <name evidence="9" type="ORF">M3D93_07375</name>
</gene>
<evidence type="ECO:0000256" key="4">
    <source>
        <dbReference type="ARBA" id="ARBA00022505"/>
    </source>
</evidence>
<comment type="catalytic activity">
    <reaction evidence="6">
        <text>adenylyl-molybdopterin + molybdate = Mo-molybdopterin + AMP + H(+)</text>
        <dbReference type="Rhea" id="RHEA:35047"/>
        <dbReference type="ChEBI" id="CHEBI:15378"/>
        <dbReference type="ChEBI" id="CHEBI:36264"/>
        <dbReference type="ChEBI" id="CHEBI:62727"/>
        <dbReference type="ChEBI" id="CHEBI:71302"/>
        <dbReference type="ChEBI" id="CHEBI:456215"/>
        <dbReference type="EC" id="2.10.1.1"/>
    </reaction>
</comment>
<dbReference type="GO" id="GO:0061599">
    <property type="term" value="F:molybdopterin molybdotransferase activity"/>
    <property type="evidence" value="ECO:0007669"/>
    <property type="project" value="UniProtKB-UniRule"/>
</dbReference>
<comment type="cofactor">
    <cofactor evidence="7">
        <name>Mg(2+)</name>
        <dbReference type="ChEBI" id="CHEBI:18420"/>
    </cofactor>
</comment>
<evidence type="ECO:0000256" key="3">
    <source>
        <dbReference type="ARBA" id="ARBA00010763"/>
    </source>
</evidence>
<dbReference type="PANTHER" id="PTHR10192">
    <property type="entry name" value="MOLYBDOPTERIN BIOSYNTHESIS PROTEIN"/>
    <property type="match status" value="1"/>
</dbReference>
<evidence type="ECO:0000256" key="2">
    <source>
        <dbReference type="ARBA" id="ARBA00005046"/>
    </source>
</evidence>
<evidence type="ECO:0000256" key="6">
    <source>
        <dbReference type="ARBA" id="ARBA00047317"/>
    </source>
</evidence>
<evidence type="ECO:0000259" key="8">
    <source>
        <dbReference type="SMART" id="SM00852"/>
    </source>
</evidence>
<evidence type="ECO:0000256" key="7">
    <source>
        <dbReference type="RuleBase" id="RU365090"/>
    </source>
</evidence>
<comment type="caution">
    <text evidence="9">The sequence shown here is derived from an EMBL/GenBank/DDBJ whole genome shotgun (WGS) entry which is preliminary data.</text>
</comment>
<dbReference type="SUPFAM" id="SSF63867">
    <property type="entry name" value="MoeA C-terminal domain-like"/>
    <property type="match status" value="1"/>
</dbReference>
<evidence type="ECO:0000313" key="10">
    <source>
        <dbReference type="Proteomes" id="UP001206890"/>
    </source>
</evidence>
<dbReference type="CDD" id="cd00887">
    <property type="entry name" value="MoeA"/>
    <property type="match status" value="1"/>
</dbReference>
<comment type="similarity">
    <text evidence="3 7">Belongs to the MoeA family.</text>
</comment>
<dbReference type="PANTHER" id="PTHR10192:SF5">
    <property type="entry name" value="GEPHYRIN"/>
    <property type="match status" value="1"/>
</dbReference>
<comment type="function">
    <text evidence="1 7">Catalyzes the insertion of molybdate into adenylated molybdopterin with the concomitant release of AMP.</text>
</comment>
<evidence type="ECO:0000256" key="5">
    <source>
        <dbReference type="ARBA" id="ARBA00023150"/>
    </source>
</evidence>
<dbReference type="EMBL" id="JALXTC010000026">
    <property type="protein sequence ID" value="MCT2117577.1"/>
    <property type="molecule type" value="Genomic_DNA"/>
</dbReference>
<dbReference type="InterPro" id="IPR005110">
    <property type="entry name" value="MoeA_linker/N"/>
</dbReference>
<dbReference type="SUPFAM" id="SSF53218">
    <property type="entry name" value="Molybdenum cofactor biosynthesis proteins"/>
    <property type="match status" value="1"/>
</dbReference>
<keyword evidence="7" id="KW-0808">Transferase</keyword>
<dbReference type="Pfam" id="PF03453">
    <property type="entry name" value="MoeA_N"/>
    <property type="match status" value="1"/>
</dbReference>
<keyword evidence="4 7" id="KW-0500">Molybdenum</keyword>
<dbReference type="InterPro" id="IPR001453">
    <property type="entry name" value="MoaB/Mog_dom"/>
</dbReference>
<reference evidence="9" key="1">
    <citation type="submission" date="2022-04" db="EMBL/GenBank/DDBJ databases">
        <title>Human microbiome associated bacterial genomes.</title>
        <authorList>
            <person name="Sandstrom S."/>
            <person name="Salamzade R."/>
            <person name="Kalan L.R."/>
        </authorList>
    </citation>
    <scope>NUCLEOTIDE SEQUENCE</scope>
    <source>
        <strain evidence="9">P3-SID1762</strain>
    </source>
</reference>
<name>A0AAW5Q9G8_9ACTN</name>
<sequence length="396" mass="41073">MPRTSVAEHTARVRTLLNAVSQRPVEQVALSDALDRVLAHPIRTPIDLPPFRNSQMDGFAVRTVDLARTPSNLPLRGAIPAAPGTPGPLRPGHTVRVMTGAPIPDDADAVVPVEHATVQGTTVTFTRKPDVGEFVREAGSDLAGSEPLLSDGFRLAPRHLAALAAAGVASVPVRSQVRVAVISTGSELAAPGELLAPGQIYDANGPALAAAVRTADALLVDEHRVVDDTAAFARALDASCAAGAEILLTSGGISAGNYEVVRELLEPLGAHVDTLAMQPGGPQATAIYKGVPVVCFPGNPVSAQLSFMLFIEPVLREAAGLHARQPEPRTLAEPLTSVAGKRQFRRGVGLPGGRVAPVGGPSSHLVAAMAASDMLIDVPIDAVTLDIGTRVETWNL</sequence>